<sequence length="297" mass="33811">MSREAWHKRSVGPSSSPGKSSKHRSVNSSEGKWWIKSVRRDGGRKSKRSPRRRFEQGPESPRENSYDACRDSDSSWGRSTSVTSGWEEQRPERHICRDFQNGYCEWGGSCYFSHDWTEGHMDLQPVKPAGIRFRLAQDAAQVLLGPPWARPDTRTNTGPMRPRIVGNLEELGFCKEETSWEPQGGLDLWWEGDCWTSTVISTEPDLEIEFCVVRLDQAESHPGLMQAWERTEMHEARHFTWGPRLTIRSPAPGEVAEVFLRASNCHCRASSWAAPPVWLRDREQLVAGPGRPPLGSK</sequence>
<evidence type="ECO:0000256" key="3">
    <source>
        <dbReference type="ARBA" id="ARBA00022833"/>
    </source>
</evidence>
<keyword evidence="3 4" id="KW-0862">Zinc</keyword>
<dbReference type="AlphaFoldDB" id="A0A812TA55"/>
<dbReference type="InterPro" id="IPR000571">
    <property type="entry name" value="Znf_CCCH"/>
</dbReference>
<keyword evidence="8" id="KW-1185">Reference proteome</keyword>
<feature type="domain" description="C3H1-type" evidence="6">
    <location>
        <begin position="90"/>
        <end position="117"/>
    </location>
</feature>
<reference evidence="7" key="1">
    <citation type="submission" date="2021-02" db="EMBL/GenBank/DDBJ databases">
        <authorList>
            <person name="Dougan E. K."/>
            <person name="Rhodes N."/>
            <person name="Thang M."/>
            <person name="Chan C."/>
        </authorList>
    </citation>
    <scope>NUCLEOTIDE SEQUENCE</scope>
</reference>
<dbReference type="Gene3D" id="4.10.1000.10">
    <property type="entry name" value="Zinc finger, CCCH-type"/>
    <property type="match status" value="1"/>
</dbReference>
<feature type="zinc finger region" description="C3H1-type" evidence="4">
    <location>
        <begin position="90"/>
        <end position="117"/>
    </location>
</feature>
<feature type="region of interest" description="Disordered" evidence="5">
    <location>
        <begin position="1"/>
        <end position="90"/>
    </location>
</feature>
<dbReference type="OrthoDB" id="250836at2759"/>
<keyword evidence="2 4" id="KW-0863">Zinc-finger</keyword>
<dbReference type="EMBL" id="CAJNDS010002527">
    <property type="protein sequence ID" value="CAE7512973.1"/>
    <property type="molecule type" value="Genomic_DNA"/>
</dbReference>
<evidence type="ECO:0000259" key="6">
    <source>
        <dbReference type="PROSITE" id="PS50103"/>
    </source>
</evidence>
<dbReference type="GO" id="GO:0008270">
    <property type="term" value="F:zinc ion binding"/>
    <property type="evidence" value="ECO:0007669"/>
    <property type="project" value="UniProtKB-KW"/>
</dbReference>
<dbReference type="Proteomes" id="UP000604046">
    <property type="component" value="Unassembled WGS sequence"/>
</dbReference>
<evidence type="ECO:0000313" key="7">
    <source>
        <dbReference type="EMBL" id="CAE7512973.1"/>
    </source>
</evidence>
<gene>
    <name evidence="7" type="ORF">SNAT2548_LOCUS28716</name>
</gene>
<feature type="compositionally biased region" description="Basic and acidic residues" evidence="5">
    <location>
        <begin position="52"/>
        <end position="73"/>
    </location>
</feature>
<dbReference type="PROSITE" id="PS50103">
    <property type="entry name" value="ZF_C3H1"/>
    <property type="match status" value="1"/>
</dbReference>
<evidence type="ECO:0000256" key="4">
    <source>
        <dbReference type="PROSITE-ProRule" id="PRU00723"/>
    </source>
</evidence>
<protein>
    <recommendedName>
        <fullName evidence="6">C3H1-type domain-containing protein</fullName>
    </recommendedName>
</protein>
<name>A0A812TA55_9DINO</name>
<dbReference type="SUPFAM" id="SSF90229">
    <property type="entry name" value="CCCH zinc finger"/>
    <property type="match status" value="1"/>
</dbReference>
<dbReference type="InterPro" id="IPR036855">
    <property type="entry name" value="Znf_CCCH_sf"/>
</dbReference>
<evidence type="ECO:0000313" key="8">
    <source>
        <dbReference type="Proteomes" id="UP000604046"/>
    </source>
</evidence>
<organism evidence="7 8">
    <name type="scientific">Symbiodinium natans</name>
    <dbReference type="NCBI Taxonomy" id="878477"/>
    <lineage>
        <taxon>Eukaryota</taxon>
        <taxon>Sar</taxon>
        <taxon>Alveolata</taxon>
        <taxon>Dinophyceae</taxon>
        <taxon>Suessiales</taxon>
        <taxon>Symbiodiniaceae</taxon>
        <taxon>Symbiodinium</taxon>
    </lineage>
</organism>
<feature type="compositionally biased region" description="Polar residues" evidence="5">
    <location>
        <begin position="74"/>
        <end position="86"/>
    </location>
</feature>
<evidence type="ECO:0000256" key="1">
    <source>
        <dbReference type="ARBA" id="ARBA00022723"/>
    </source>
</evidence>
<proteinExistence type="predicted"/>
<evidence type="ECO:0000256" key="5">
    <source>
        <dbReference type="SAM" id="MobiDB-lite"/>
    </source>
</evidence>
<comment type="caution">
    <text evidence="7">The sequence shown here is derived from an EMBL/GenBank/DDBJ whole genome shotgun (WGS) entry which is preliminary data.</text>
</comment>
<keyword evidence="1 4" id="KW-0479">Metal-binding</keyword>
<evidence type="ECO:0000256" key="2">
    <source>
        <dbReference type="ARBA" id="ARBA00022771"/>
    </source>
</evidence>
<accession>A0A812TA55</accession>